<evidence type="ECO:0000313" key="3">
    <source>
        <dbReference type="Proteomes" id="UP000724874"/>
    </source>
</evidence>
<dbReference type="EMBL" id="JADNYJ010000089">
    <property type="protein sequence ID" value="KAF8887671.1"/>
    <property type="molecule type" value="Genomic_DNA"/>
</dbReference>
<feature type="region of interest" description="Disordered" evidence="1">
    <location>
        <begin position="72"/>
        <end position="99"/>
    </location>
</feature>
<dbReference type="AlphaFoldDB" id="A0A9P5NJS0"/>
<evidence type="ECO:0000256" key="1">
    <source>
        <dbReference type="SAM" id="MobiDB-lite"/>
    </source>
</evidence>
<keyword evidence="3" id="KW-1185">Reference proteome</keyword>
<dbReference type="Proteomes" id="UP000724874">
    <property type="component" value="Unassembled WGS sequence"/>
</dbReference>
<gene>
    <name evidence="2" type="ORF">CPB84DRAFT_1493298</name>
</gene>
<sequence length="131" mass="14818">MLVGLLGSGKSTTVKYCQMVHVKERWEAERRPWRAVVLLNTVQSIIHLFEFIKEGFTDDAFAVEGGNPDHDLISSEAEAGRASGPERTAEDTNISQQDVTRSRDITSWNIVKWRICCGTPSSPFFIHLRRI</sequence>
<reference evidence="2" key="1">
    <citation type="submission" date="2020-11" db="EMBL/GenBank/DDBJ databases">
        <authorList>
            <consortium name="DOE Joint Genome Institute"/>
            <person name="Ahrendt S."/>
            <person name="Riley R."/>
            <person name="Andreopoulos W."/>
            <person name="LaButti K."/>
            <person name="Pangilinan J."/>
            <person name="Ruiz-duenas F.J."/>
            <person name="Barrasa J.M."/>
            <person name="Sanchez-Garcia M."/>
            <person name="Camarero S."/>
            <person name="Miyauchi S."/>
            <person name="Serrano A."/>
            <person name="Linde D."/>
            <person name="Babiker R."/>
            <person name="Drula E."/>
            <person name="Ayuso-Fernandez I."/>
            <person name="Pacheco R."/>
            <person name="Padilla G."/>
            <person name="Ferreira P."/>
            <person name="Barriuso J."/>
            <person name="Kellner H."/>
            <person name="Castanera R."/>
            <person name="Alfaro M."/>
            <person name="Ramirez L."/>
            <person name="Pisabarro A.G."/>
            <person name="Kuo A."/>
            <person name="Tritt A."/>
            <person name="Lipzen A."/>
            <person name="He G."/>
            <person name="Yan M."/>
            <person name="Ng V."/>
            <person name="Cullen D."/>
            <person name="Martin F."/>
            <person name="Rosso M.-N."/>
            <person name="Henrissat B."/>
            <person name="Hibbett D."/>
            <person name="Martinez A.T."/>
            <person name="Grigoriev I.V."/>
        </authorList>
    </citation>
    <scope>NUCLEOTIDE SEQUENCE</scope>
    <source>
        <strain evidence="2">AH 44721</strain>
    </source>
</reference>
<comment type="caution">
    <text evidence="2">The sequence shown here is derived from an EMBL/GenBank/DDBJ whole genome shotgun (WGS) entry which is preliminary data.</text>
</comment>
<proteinExistence type="predicted"/>
<organism evidence="2 3">
    <name type="scientific">Gymnopilus junonius</name>
    <name type="common">Spectacular rustgill mushroom</name>
    <name type="synonym">Gymnopilus spectabilis subsp. junonius</name>
    <dbReference type="NCBI Taxonomy" id="109634"/>
    <lineage>
        <taxon>Eukaryota</taxon>
        <taxon>Fungi</taxon>
        <taxon>Dikarya</taxon>
        <taxon>Basidiomycota</taxon>
        <taxon>Agaricomycotina</taxon>
        <taxon>Agaricomycetes</taxon>
        <taxon>Agaricomycetidae</taxon>
        <taxon>Agaricales</taxon>
        <taxon>Agaricineae</taxon>
        <taxon>Hymenogastraceae</taxon>
        <taxon>Gymnopilus</taxon>
    </lineage>
</organism>
<protein>
    <submittedName>
        <fullName evidence="2">Uncharacterized protein</fullName>
    </submittedName>
</protein>
<dbReference type="OrthoDB" id="5817230at2759"/>
<evidence type="ECO:0000313" key="2">
    <source>
        <dbReference type="EMBL" id="KAF8887671.1"/>
    </source>
</evidence>
<accession>A0A9P5NJS0</accession>
<name>A0A9P5NJS0_GYMJU</name>